<dbReference type="FunFam" id="3.40.640.10:FF:000001">
    <property type="entry name" value="Serine hydroxymethyltransferase"/>
    <property type="match status" value="1"/>
</dbReference>
<dbReference type="EC" id="2.1.2.1" evidence="11"/>
<dbReference type="GO" id="GO:0005829">
    <property type="term" value="C:cytosol"/>
    <property type="evidence" value="ECO:0007669"/>
    <property type="project" value="TreeGrafter"/>
</dbReference>
<evidence type="ECO:0000256" key="10">
    <source>
        <dbReference type="ARBA" id="ARBA00022898"/>
    </source>
</evidence>
<comment type="subcellular location">
    <subcellularLocation>
        <location evidence="3 11">Cytoplasm</location>
    </subcellularLocation>
</comment>
<comment type="caution">
    <text evidence="11">Lacks conserved residue(s) required for the propagation of feature annotation.</text>
</comment>
<comment type="subunit">
    <text evidence="5 11">Homodimer.</text>
</comment>
<dbReference type="GO" id="GO:0004372">
    <property type="term" value="F:glycine hydroxymethyltransferase activity"/>
    <property type="evidence" value="ECO:0007669"/>
    <property type="project" value="UniProtKB-UniRule"/>
</dbReference>
<feature type="binding site" evidence="11">
    <location>
        <position position="120"/>
    </location>
    <ligand>
        <name>(6S)-5,6,7,8-tetrahydrofolate</name>
        <dbReference type="ChEBI" id="CHEBI:57453"/>
    </ligand>
</feature>
<dbReference type="InterPro" id="IPR001085">
    <property type="entry name" value="Ser_HO-MeTrfase"/>
</dbReference>
<gene>
    <name evidence="11" type="primary">glyA</name>
    <name evidence="14" type="ORF">E6P75_07025</name>
</gene>
<evidence type="ECO:0000313" key="14">
    <source>
        <dbReference type="EMBL" id="MDI4509959.1"/>
    </source>
</evidence>
<name>A0AAW6TBA8_FAUOS</name>
<feature type="binding site" evidence="11">
    <location>
        <begin position="124"/>
        <end position="126"/>
    </location>
    <ligand>
        <name>(6S)-5,6,7,8-tetrahydrofolate</name>
        <dbReference type="ChEBI" id="CHEBI:57453"/>
    </ligand>
</feature>
<comment type="caution">
    <text evidence="14">The sequence shown here is derived from an EMBL/GenBank/DDBJ whole genome shotgun (WGS) entry which is preliminary data.</text>
</comment>
<comment type="catalytic activity">
    <reaction evidence="1 11">
        <text>(6R)-5,10-methylene-5,6,7,8-tetrahydrofolate + glycine + H2O = (6S)-5,6,7,8-tetrahydrofolate + L-serine</text>
        <dbReference type="Rhea" id="RHEA:15481"/>
        <dbReference type="ChEBI" id="CHEBI:15377"/>
        <dbReference type="ChEBI" id="CHEBI:15636"/>
        <dbReference type="ChEBI" id="CHEBI:33384"/>
        <dbReference type="ChEBI" id="CHEBI:57305"/>
        <dbReference type="ChEBI" id="CHEBI:57453"/>
        <dbReference type="EC" id="2.1.2.1"/>
    </reaction>
</comment>
<dbReference type="PIRSF" id="PIRSF000412">
    <property type="entry name" value="SHMT"/>
    <property type="match status" value="1"/>
</dbReference>
<dbReference type="HAMAP" id="MF_00051">
    <property type="entry name" value="SHMT"/>
    <property type="match status" value="1"/>
</dbReference>
<evidence type="ECO:0000256" key="4">
    <source>
        <dbReference type="ARBA" id="ARBA00006376"/>
    </source>
</evidence>
<evidence type="ECO:0000259" key="13">
    <source>
        <dbReference type="Pfam" id="PF00464"/>
    </source>
</evidence>
<dbReference type="CDD" id="cd00378">
    <property type="entry name" value="SHMT"/>
    <property type="match status" value="1"/>
</dbReference>
<keyword evidence="8 11" id="KW-0028">Amino-acid biosynthesis</keyword>
<feature type="modified residue" description="N6-(pyridoxal phosphate)lysine" evidence="11 12">
    <location>
        <position position="229"/>
    </location>
</feature>
<comment type="cofactor">
    <cofactor evidence="2 11 12">
        <name>pyridoxal 5'-phosphate</name>
        <dbReference type="ChEBI" id="CHEBI:597326"/>
    </cofactor>
</comment>
<dbReference type="EMBL" id="SSCJ01000005">
    <property type="protein sequence ID" value="MDI4509959.1"/>
    <property type="molecule type" value="Genomic_DNA"/>
</dbReference>
<evidence type="ECO:0000256" key="6">
    <source>
        <dbReference type="ARBA" id="ARBA00022490"/>
    </source>
</evidence>
<dbReference type="InterPro" id="IPR039429">
    <property type="entry name" value="SHMT-like_dom"/>
</dbReference>
<keyword evidence="7 11" id="KW-0554">One-carbon metabolism</keyword>
<dbReference type="Pfam" id="PF00464">
    <property type="entry name" value="SHMT"/>
    <property type="match status" value="1"/>
</dbReference>
<protein>
    <recommendedName>
        <fullName evidence="11">Serine hydroxymethyltransferase</fullName>
        <shortName evidence="11">SHMT</shortName>
        <shortName evidence="11">Serine methylase</shortName>
        <ecNumber evidence="11">2.1.2.1</ecNumber>
    </recommendedName>
</protein>
<dbReference type="InterPro" id="IPR015422">
    <property type="entry name" value="PyrdxlP-dep_Trfase_small"/>
</dbReference>
<evidence type="ECO:0000256" key="8">
    <source>
        <dbReference type="ARBA" id="ARBA00022605"/>
    </source>
</evidence>
<evidence type="ECO:0000256" key="5">
    <source>
        <dbReference type="ARBA" id="ARBA00011738"/>
    </source>
</evidence>
<reference evidence="14" key="1">
    <citation type="submission" date="2019-04" db="EMBL/GenBank/DDBJ databases">
        <title>Moraxella osloensis CCUG 73412, isolated from corneal scrapings as causative agent of keratitis.</title>
        <authorList>
            <person name="Connolly G."/>
            <person name="Jaen-Luchoro D."/>
            <person name="Pinyeiro-Iglesias B."/>
            <person name="Curry A."/>
            <person name="Knowles S."/>
            <person name="Moore E.R.B."/>
        </authorList>
    </citation>
    <scope>NUCLEOTIDE SEQUENCE</scope>
    <source>
        <strain evidence="14">CCUG 73412</strain>
    </source>
</reference>
<dbReference type="InterPro" id="IPR015424">
    <property type="entry name" value="PyrdxlP-dep_Trfase"/>
</dbReference>
<dbReference type="Gene3D" id="3.90.1150.10">
    <property type="entry name" value="Aspartate Aminotransferase, domain 1"/>
    <property type="match status" value="1"/>
</dbReference>
<dbReference type="GO" id="GO:0030170">
    <property type="term" value="F:pyridoxal phosphate binding"/>
    <property type="evidence" value="ECO:0007669"/>
    <property type="project" value="UniProtKB-UniRule"/>
</dbReference>
<dbReference type="PROSITE" id="PS00096">
    <property type="entry name" value="SHMT"/>
    <property type="match status" value="1"/>
</dbReference>
<sequence>MFKNVTIHQFDAELAQAMDNEAKRQEDHIELIASENYCSPAVMEAQGSQLTNKYAEGYPGKRYYGGCEYVDVVEQLAIDRAKELFGADYANVQPHAGSQANSAVFLALLKAGDTVLGMSLADGGHLTHGAHVNFSGINYKAVQYGLNKETGIIDYDEVERLAKEHQPKMIIAGFSAYSQVVDWQKFRDIADSVGAYLMVDMAHVAGLVAAGVYPSPVQIADVTTTTTHKTLRGPRSGLILAKANPEIEKKLNSAVFPGNQGGPLMHAIAGKAVCFKEALSEDFKAYQQQVVKNAKAMADVIMSRGYDIVSGGTENHLMLISLIKQEITGKDADKWLGDAHITVNKNAVPNDPKSPFVTSGVRIGTPAVTTRGFGEAEVRELAGWICDVLDSRGDEKVIGEVREKVQAICAKHPVYEQTA</sequence>
<keyword evidence="6 11" id="KW-0963">Cytoplasm</keyword>
<comment type="pathway">
    <text evidence="11">One-carbon metabolism; tetrahydrofolate interconversion.</text>
</comment>
<comment type="pathway">
    <text evidence="11">Amino-acid biosynthesis; glycine biosynthesis; glycine from L-serine: step 1/1.</text>
</comment>
<evidence type="ECO:0000256" key="2">
    <source>
        <dbReference type="ARBA" id="ARBA00001933"/>
    </source>
</evidence>
<accession>A0AAW6TBA8</accession>
<dbReference type="NCBIfam" id="NF000586">
    <property type="entry name" value="PRK00011.1"/>
    <property type="match status" value="1"/>
</dbReference>
<organism evidence="14">
    <name type="scientific">Faucicola osloensis</name>
    <name type="common">Moraxella osloensis</name>
    <dbReference type="NCBI Taxonomy" id="34062"/>
    <lineage>
        <taxon>Bacteria</taxon>
        <taxon>Pseudomonadati</taxon>
        <taxon>Pseudomonadota</taxon>
        <taxon>Gammaproteobacteria</taxon>
        <taxon>Moraxellales</taxon>
        <taxon>Moraxellaceae</taxon>
        <taxon>Faucicola</taxon>
    </lineage>
</organism>
<keyword evidence="9 11" id="KW-0808">Transferase</keyword>
<dbReference type="SUPFAM" id="SSF53383">
    <property type="entry name" value="PLP-dependent transferases"/>
    <property type="match status" value="1"/>
</dbReference>
<keyword evidence="10 11" id="KW-0663">Pyridoxal phosphate</keyword>
<feature type="site" description="Plays an important role in substrate specificity" evidence="11">
    <location>
        <position position="228"/>
    </location>
</feature>
<evidence type="ECO:0000256" key="3">
    <source>
        <dbReference type="ARBA" id="ARBA00004496"/>
    </source>
</evidence>
<comment type="similarity">
    <text evidence="4 11">Belongs to the SHMT family.</text>
</comment>
<feature type="binding site" evidence="11">
    <location>
        <begin position="354"/>
        <end position="356"/>
    </location>
    <ligand>
        <name>(6S)-5,6,7,8-tetrahydrofolate</name>
        <dbReference type="ChEBI" id="CHEBI:57453"/>
    </ligand>
</feature>
<dbReference type="InterPro" id="IPR049943">
    <property type="entry name" value="Ser_HO-MeTrfase-like"/>
</dbReference>
<dbReference type="PANTHER" id="PTHR11680">
    <property type="entry name" value="SERINE HYDROXYMETHYLTRANSFERASE"/>
    <property type="match status" value="1"/>
</dbReference>
<dbReference type="InterPro" id="IPR019798">
    <property type="entry name" value="Ser_HO-MeTrfase_PLP_BS"/>
</dbReference>
<comment type="function">
    <text evidence="11">Catalyzes the reversible interconversion of serine and glycine with tetrahydrofolate (THF) serving as the one-carbon carrier. This reaction serves as the major source of one-carbon groups required for the biosynthesis of purines, thymidylate, methionine, and other important biomolecules. Also exhibits THF-independent aldolase activity toward beta-hydroxyamino acids, producing glycine and aldehydes, via a retro-aldol mechanism.</text>
</comment>
<dbReference type="PANTHER" id="PTHR11680:SF50">
    <property type="entry name" value="SERINE HYDROXYMETHYLTRANSFERASE"/>
    <property type="match status" value="1"/>
</dbReference>
<evidence type="ECO:0000256" key="11">
    <source>
        <dbReference type="HAMAP-Rule" id="MF_00051"/>
    </source>
</evidence>
<evidence type="ECO:0000256" key="1">
    <source>
        <dbReference type="ARBA" id="ARBA00001528"/>
    </source>
</evidence>
<dbReference type="AlphaFoldDB" id="A0AAW6TBA8"/>
<evidence type="ECO:0000256" key="9">
    <source>
        <dbReference type="ARBA" id="ARBA00022679"/>
    </source>
</evidence>
<evidence type="ECO:0000256" key="12">
    <source>
        <dbReference type="PIRSR" id="PIRSR000412-50"/>
    </source>
</evidence>
<feature type="domain" description="Serine hydroxymethyltransferase-like" evidence="13">
    <location>
        <begin position="8"/>
        <end position="385"/>
    </location>
</feature>
<dbReference type="Gene3D" id="3.40.640.10">
    <property type="entry name" value="Type I PLP-dependent aspartate aminotransferase-like (Major domain)"/>
    <property type="match status" value="1"/>
</dbReference>
<dbReference type="FunFam" id="3.90.1150.10:FF:000003">
    <property type="entry name" value="Serine hydroxymethyltransferase"/>
    <property type="match status" value="1"/>
</dbReference>
<dbReference type="GO" id="GO:0035999">
    <property type="term" value="P:tetrahydrofolate interconversion"/>
    <property type="evidence" value="ECO:0007669"/>
    <property type="project" value="UniProtKB-UniRule"/>
</dbReference>
<proteinExistence type="inferred from homology"/>
<evidence type="ECO:0000256" key="7">
    <source>
        <dbReference type="ARBA" id="ARBA00022563"/>
    </source>
</evidence>
<dbReference type="GO" id="GO:0019264">
    <property type="term" value="P:glycine biosynthetic process from serine"/>
    <property type="evidence" value="ECO:0007669"/>
    <property type="project" value="UniProtKB-UniRule"/>
</dbReference>
<dbReference type="InterPro" id="IPR015421">
    <property type="entry name" value="PyrdxlP-dep_Trfase_major"/>
</dbReference>